<protein>
    <submittedName>
        <fullName evidence="1">Uncharacterized protein</fullName>
    </submittedName>
</protein>
<proteinExistence type="predicted"/>
<gene>
    <name evidence="1" type="ORF">GQ607_007219</name>
</gene>
<comment type="caution">
    <text evidence="1">The sequence shown here is derived from an EMBL/GenBank/DDBJ whole genome shotgun (WGS) entry which is preliminary data.</text>
</comment>
<dbReference type="Proteomes" id="UP000434172">
    <property type="component" value="Unassembled WGS sequence"/>
</dbReference>
<keyword evidence="2" id="KW-1185">Reference proteome</keyword>
<organism evidence="1 2">
    <name type="scientific">Colletotrichum asianum</name>
    <dbReference type="NCBI Taxonomy" id="702518"/>
    <lineage>
        <taxon>Eukaryota</taxon>
        <taxon>Fungi</taxon>
        <taxon>Dikarya</taxon>
        <taxon>Ascomycota</taxon>
        <taxon>Pezizomycotina</taxon>
        <taxon>Sordariomycetes</taxon>
        <taxon>Hypocreomycetidae</taxon>
        <taxon>Glomerellales</taxon>
        <taxon>Glomerellaceae</taxon>
        <taxon>Colletotrichum</taxon>
        <taxon>Colletotrichum gloeosporioides species complex</taxon>
    </lineage>
</organism>
<dbReference type="AlphaFoldDB" id="A0A8H3WCH6"/>
<accession>A0A8H3WCH6</accession>
<name>A0A8H3WCH6_9PEZI</name>
<reference evidence="1 2" key="1">
    <citation type="submission" date="2019-12" db="EMBL/GenBank/DDBJ databases">
        <title>A genome sequence resource for the geographically widespread anthracnose pathogen Colletotrichum asianum.</title>
        <authorList>
            <person name="Meng Y."/>
        </authorList>
    </citation>
    <scope>NUCLEOTIDE SEQUENCE [LARGE SCALE GENOMIC DNA]</scope>
    <source>
        <strain evidence="1 2">ICMP 18580</strain>
    </source>
</reference>
<dbReference type="EMBL" id="WOWK01000036">
    <property type="protein sequence ID" value="KAF0325468.1"/>
    <property type="molecule type" value="Genomic_DNA"/>
</dbReference>
<sequence>MLFNVHMDHGSFTMGRWGSDHKARRARAFLFFCTIVDSLLASVGCVQIQQAAYTYFSQNIRSPISPCNRCHGLQLASLSWGNNAASDMLS</sequence>
<evidence type="ECO:0000313" key="1">
    <source>
        <dbReference type="EMBL" id="KAF0325468.1"/>
    </source>
</evidence>
<evidence type="ECO:0000313" key="2">
    <source>
        <dbReference type="Proteomes" id="UP000434172"/>
    </source>
</evidence>